<comment type="caution">
    <text evidence="2">The sequence shown here is derived from an EMBL/GenBank/DDBJ whole genome shotgun (WGS) entry which is preliminary data.</text>
</comment>
<proteinExistence type="predicted"/>
<evidence type="ECO:0000313" key="3">
    <source>
        <dbReference type="Proteomes" id="UP000193920"/>
    </source>
</evidence>
<accession>A0A1Y2D9Q7</accession>
<dbReference type="AlphaFoldDB" id="A0A1Y2D9Q7"/>
<protein>
    <submittedName>
        <fullName evidence="2">Uncharacterized protein</fullName>
    </submittedName>
</protein>
<gene>
    <name evidence="2" type="ORF">LY90DRAFT_261761</name>
</gene>
<dbReference type="STRING" id="1754190.A0A1Y2D9Q7"/>
<evidence type="ECO:0000313" key="2">
    <source>
        <dbReference type="EMBL" id="ORY55990.1"/>
    </source>
</evidence>
<dbReference type="EMBL" id="MCOG01000075">
    <property type="protein sequence ID" value="ORY55990.1"/>
    <property type="molecule type" value="Genomic_DNA"/>
</dbReference>
<name>A0A1Y2D9Q7_9FUNG</name>
<feature type="region of interest" description="Disordered" evidence="1">
    <location>
        <begin position="207"/>
        <end position="258"/>
    </location>
</feature>
<sequence>MIKDLKKKIYNANMKSFILNKSKFTNEEPTYEQIQMEDKYNYFSKNRKSESYNNLFNRNNSDSNSNKIESNDYSFYHGKMMQLPTEKKPMITSTSQSSLKIPEYIHIHSLDKKSKNKDEAVQHIKNLAHSLNKYKHLYSTANNSSSISNESESMENTNSTSLPTIHVKTSKKKDKISITKEIEKKQSIKNLSMGKNEEVDLNMVSKNPMVNKLPPLNRSASSINEENQSRNNEKEETTEVSMEQKEEIQKLPLKIIRK</sequence>
<keyword evidence="3" id="KW-1185">Reference proteome</keyword>
<evidence type="ECO:0000256" key="1">
    <source>
        <dbReference type="SAM" id="MobiDB-lite"/>
    </source>
</evidence>
<reference evidence="2 3" key="1">
    <citation type="submission" date="2016-08" db="EMBL/GenBank/DDBJ databases">
        <title>A Parts List for Fungal Cellulosomes Revealed by Comparative Genomics.</title>
        <authorList>
            <consortium name="DOE Joint Genome Institute"/>
            <person name="Haitjema C.H."/>
            <person name="Gilmore S.P."/>
            <person name="Henske J.K."/>
            <person name="Solomon K.V."/>
            <person name="De Groot R."/>
            <person name="Kuo A."/>
            <person name="Mondo S.J."/>
            <person name="Salamov A.A."/>
            <person name="Labutti K."/>
            <person name="Zhao Z."/>
            <person name="Chiniquy J."/>
            <person name="Barry K."/>
            <person name="Brewer H.M."/>
            <person name="Purvine S.O."/>
            <person name="Wright A.T."/>
            <person name="Boxma B."/>
            <person name="Van Alen T."/>
            <person name="Hackstein J.H."/>
            <person name="Baker S.E."/>
            <person name="Grigoriev I.V."/>
            <person name="O'Malley M.A."/>
        </authorList>
    </citation>
    <scope>NUCLEOTIDE SEQUENCE [LARGE SCALE GENOMIC DNA]</scope>
    <source>
        <strain evidence="2 3">G1</strain>
    </source>
</reference>
<organism evidence="2 3">
    <name type="scientific">Neocallimastix californiae</name>
    <dbReference type="NCBI Taxonomy" id="1754190"/>
    <lineage>
        <taxon>Eukaryota</taxon>
        <taxon>Fungi</taxon>
        <taxon>Fungi incertae sedis</taxon>
        <taxon>Chytridiomycota</taxon>
        <taxon>Chytridiomycota incertae sedis</taxon>
        <taxon>Neocallimastigomycetes</taxon>
        <taxon>Neocallimastigales</taxon>
        <taxon>Neocallimastigaceae</taxon>
        <taxon>Neocallimastix</taxon>
    </lineage>
</organism>
<feature type="compositionally biased region" description="Basic and acidic residues" evidence="1">
    <location>
        <begin position="227"/>
        <end position="249"/>
    </location>
</feature>
<dbReference type="Proteomes" id="UP000193920">
    <property type="component" value="Unassembled WGS sequence"/>
</dbReference>